<organism evidence="2 3">
    <name type="scientific">Deinococcus radiotolerans</name>
    <dbReference type="NCBI Taxonomy" id="1309407"/>
    <lineage>
        <taxon>Bacteria</taxon>
        <taxon>Thermotogati</taxon>
        <taxon>Deinococcota</taxon>
        <taxon>Deinococci</taxon>
        <taxon>Deinococcales</taxon>
        <taxon>Deinococcaceae</taxon>
        <taxon>Deinococcus</taxon>
    </lineage>
</organism>
<dbReference type="Pfam" id="PF13443">
    <property type="entry name" value="HTH_26"/>
    <property type="match status" value="1"/>
</dbReference>
<gene>
    <name evidence="2" type="ORF">GCM10010844_39460</name>
</gene>
<dbReference type="InterPro" id="IPR010982">
    <property type="entry name" value="Lambda_DNA-bd_dom_sf"/>
</dbReference>
<dbReference type="CDD" id="cd00093">
    <property type="entry name" value="HTH_XRE"/>
    <property type="match status" value="1"/>
</dbReference>
<dbReference type="SUPFAM" id="SSF47413">
    <property type="entry name" value="lambda repressor-like DNA-binding domains"/>
    <property type="match status" value="1"/>
</dbReference>
<accession>A0ABQ2FQH3</accession>
<evidence type="ECO:0000313" key="2">
    <source>
        <dbReference type="EMBL" id="GGL16660.1"/>
    </source>
</evidence>
<keyword evidence="3" id="KW-1185">Reference proteome</keyword>
<reference evidence="3" key="1">
    <citation type="journal article" date="2019" name="Int. J. Syst. Evol. Microbiol.">
        <title>The Global Catalogue of Microorganisms (GCM) 10K type strain sequencing project: providing services to taxonomists for standard genome sequencing and annotation.</title>
        <authorList>
            <consortium name="The Broad Institute Genomics Platform"/>
            <consortium name="The Broad Institute Genome Sequencing Center for Infectious Disease"/>
            <person name="Wu L."/>
            <person name="Ma J."/>
        </authorList>
    </citation>
    <scope>NUCLEOTIDE SEQUENCE [LARGE SCALE GENOMIC DNA]</scope>
    <source>
        <strain evidence="3">JCM 19173</strain>
    </source>
</reference>
<dbReference type="PROSITE" id="PS50943">
    <property type="entry name" value="HTH_CROC1"/>
    <property type="match status" value="1"/>
</dbReference>
<proteinExistence type="predicted"/>
<protein>
    <recommendedName>
        <fullName evidence="1">HTH cro/C1-type domain-containing protein</fullName>
    </recommendedName>
</protein>
<name>A0ABQ2FQH3_9DEIO</name>
<dbReference type="Gene3D" id="1.10.260.40">
    <property type="entry name" value="lambda repressor-like DNA-binding domains"/>
    <property type="match status" value="1"/>
</dbReference>
<dbReference type="EMBL" id="BMPE01000023">
    <property type="protein sequence ID" value="GGL16660.1"/>
    <property type="molecule type" value="Genomic_DNA"/>
</dbReference>
<sequence>MPLSPEMRVKHLKLVELRGSKDPADVAAELKLDKRTLAGLEAGRKTEQFRYNTINRIAAYYGVAIDDLIEPVPAPANASAPSPQHQVPS</sequence>
<dbReference type="SMART" id="SM00530">
    <property type="entry name" value="HTH_XRE"/>
    <property type="match status" value="1"/>
</dbReference>
<dbReference type="RefSeq" id="WP_189070699.1">
    <property type="nucleotide sequence ID" value="NZ_BMPE01000023.1"/>
</dbReference>
<dbReference type="Proteomes" id="UP000604341">
    <property type="component" value="Unassembled WGS sequence"/>
</dbReference>
<comment type="caution">
    <text evidence="2">The sequence shown here is derived from an EMBL/GenBank/DDBJ whole genome shotgun (WGS) entry which is preliminary data.</text>
</comment>
<dbReference type="InterPro" id="IPR001387">
    <property type="entry name" value="Cro/C1-type_HTH"/>
</dbReference>
<evidence type="ECO:0000313" key="3">
    <source>
        <dbReference type="Proteomes" id="UP000604341"/>
    </source>
</evidence>
<evidence type="ECO:0000259" key="1">
    <source>
        <dbReference type="PROSITE" id="PS50943"/>
    </source>
</evidence>
<feature type="domain" description="HTH cro/C1-type" evidence="1">
    <location>
        <begin position="24"/>
        <end position="68"/>
    </location>
</feature>